<dbReference type="Pfam" id="PF00589">
    <property type="entry name" value="Phage_integrase"/>
    <property type="match status" value="1"/>
</dbReference>
<dbReference type="GO" id="GO:0003677">
    <property type="term" value="F:DNA binding"/>
    <property type="evidence" value="ECO:0007669"/>
    <property type="project" value="InterPro"/>
</dbReference>
<dbReference type="EMBL" id="AP018042">
    <property type="protein sequence ID" value="BAX81142.1"/>
    <property type="molecule type" value="Genomic_DNA"/>
</dbReference>
<dbReference type="InterPro" id="IPR011010">
    <property type="entry name" value="DNA_brk_join_enz"/>
</dbReference>
<dbReference type="Proteomes" id="UP000218267">
    <property type="component" value="Chromosome"/>
</dbReference>
<feature type="domain" description="Tyr recombinase" evidence="2">
    <location>
        <begin position="1"/>
        <end position="49"/>
    </location>
</feature>
<dbReference type="KEGG" id="mbas:ALGA_2837"/>
<accession>A0A1Y1CMF5</accession>
<keyword evidence="1" id="KW-0233">DNA recombination</keyword>
<dbReference type="GO" id="GO:0006310">
    <property type="term" value="P:DNA recombination"/>
    <property type="evidence" value="ECO:0007669"/>
    <property type="project" value="UniProtKB-KW"/>
</dbReference>
<dbReference type="GO" id="GO:0015074">
    <property type="term" value="P:DNA integration"/>
    <property type="evidence" value="ECO:0007669"/>
    <property type="project" value="InterPro"/>
</dbReference>
<evidence type="ECO:0000259" key="2">
    <source>
        <dbReference type="PROSITE" id="PS51898"/>
    </source>
</evidence>
<dbReference type="AlphaFoldDB" id="A0A1Y1CMF5"/>
<organism evidence="3 4">
    <name type="scientific">Labilibaculum antarcticum</name>
    <dbReference type="NCBI Taxonomy" id="1717717"/>
    <lineage>
        <taxon>Bacteria</taxon>
        <taxon>Pseudomonadati</taxon>
        <taxon>Bacteroidota</taxon>
        <taxon>Bacteroidia</taxon>
        <taxon>Marinilabiliales</taxon>
        <taxon>Marinifilaceae</taxon>
        <taxon>Labilibaculum</taxon>
    </lineage>
</organism>
<evidence type="ECO:0000256" key="1">
    <source>
        <dbReference type="ARBA" id="ARBA00023172"/>
    </source>
</evidence>
<dbReference type="Gene3D" id="1.10.443.10">
    <property type="entry name" value="Intergrase catalytic core"/>
    <property type="match status" value="1"/>
</dbReference>
<dbReference type="SUPFAM" id="SSF56349">
    <property type="entry name" value="DNA breaking-rejoining enzymes"/>
    <property type="match status" value="1"/>
</dbReference>
<sequence>MARHTFATTITLSNNVLIETVSKMLGHSDLKTTQIYAKVVDEKMKSDMNALRLRMIEQV</sequence>
<keyword evidence="4" id="KW-1185">Reference proteome</keyword>
<reference evidence="3 4" key="1">
    <citation type="journal article" date="2018" name="Mar. Genomics">
        <title>Complete genome sequence of Marinifilaceae bacterium strain SPP2, isolated from the Antarctic marine sediment.</title>
        <authorList>
            <person name="Watanabe M."/>
            <person name="Kojima H."/>
            <person name="Fukui M."/>
        </authorList>
    </citation>
    <scope>NUCLEOTIDE SEQUENCE [LARGE SCALE GENOMIC DNA]</scope>
    <source>
        <strain evidence="3 4">SPP2</strain>
    </source>
</reference>
<dbReference type="InterPro" id="IPR002104">
    <property type="entry name" value="Integrase_catalytic"/>
</dbReference>
<evidence type="ECO:0000313" key="3">
    <source>
        <dbReference type="EMBL" id="BAX81142.1"/>
    </source>
</evidence>
<name>A0A1Y1CMF5_9BACT</name>
<gene>
    <name evidence="3" type="ORF">ALGA_2837</name>
</gene>
<dbReference type="PROSITE" id="PS51898">
    <property type="entry name" value="TYR_RECOMBINASE"/>
    <property type="match status" value="1"/>
</dbReference>
<reference evidence="4" key="2">
    <citation type="journal article" date="2020" name="Antonie Van Leeuwenhoek">
        <title>Labilibaculum antarcticum sp. nov., a novel facultative anaerobic, psychrotorelant bacterium isolated from marine sediment of Antarctica.</title>
        <authorList>
            <person name="Watanabe M."/>
            <person name="Kojima H."/>
            <person name="Fukui M."/>
        </authorList>
    </citation>
    <scope>NUCLEOTIDE SEQUENCE [LARGE SCALE GENOMIC DNA]</scope>
    <source>
        <strain evidence="4">SPP2</strain>
    </source>
</reference>
<protein>
    <recommendedName>
        <fullName evidence="2">Tyr recombinase domain-containing protein</fullName>
    </recommendedName>
</protein>
<evidence type="ECO:0000313" key="4">
    <source>
        <dbReference type="Proteomes" id="UP000218267"/>
    </source>
</evidence>
<dbReference type="InterPro" id="IPR013762">
    <property type="entry name" value="Integrase-like_cat_sf"/>
</dbReference>
<proteinExistence type="predicted"/>